<protein>
    <submittedName>
        <fullName evidence="1">Uncharacterized protein</fullName>
    </submittedName>
</protein>
<dbReference type="EMBL" id="BK015098">
    <property type="protein sequence ID" value="DAD90951.1"/>
    <property type="molecule type" value="Genomic_DNA"/>
</dbReference>
<accession>A0A8S5N983</accession>
<sequence>MEYVFIVKPTGERITSYVVGIHGSTVDELKTKAAAEYPEANVYQGGDDMQNEFTAGKWYTGDHFFVPDESRNKSDEIAAIKAEYEPRFQRLKDAILQRALIGAAYTDIQAQYKKLTAEMAMAIKGVK</sequence>
<reference evidence="1" key="1">
    <citation type="journal article" date="2021" name="Proc. Natl. Acad. Sci. U.S.A.">
        <title>A Catalog of Tens of Thousands of Viruses from Human Metagenomes Reveals Hidden Associations with Chronic Diseases.</title>
        <authorList>
            <person name="Tisza M.J."/>
            <person name="Buck C.B."/>
        </authorList>
    </citation>
    <scope>NUCLEOTIDE SEQUENCE</scope>
    <source>
        <strain evidence="1">CtkBO7</strain>
    </source>
</reference>
<name>A0A8S5N983_9CAUD</name>
<evidence type="ECO:0000313" key="1">
    <source>
        <dbReference type="EMBL" id="DAD90951.1"/>
    </source>
</evidence>
<organism evidence="1">
    <name type="scientific">Siphoviridae sp. ctkBO7</name>
    <dbReference type="NCBI Taxonomy" id="2826441"/>
    <lineage>
        <taxon>Viruses</taxon>
        <taxon>Duplodnaviria</taxon>
        <taxon>Heunggongvirae</taxon>
        <taxon>Uroviricota</taxon>
        <taxon>Caudoviricetes</taxon>
    </lineage>
</organism>
<proteinExistence type="predicted"/>